<dbReference type="PRINTS" id="PR00237">
    <property type="entry name" value="GPCRRHODOPSN"/>
</dbReference>
<evidence type="ECO:0000256" key="1">
    <source>
        <dbReference type="ARBA" id="ARBA00004651"/>
    </source>
</evidence>
<evidence type="ECO:0000256" key="2">
    <source>
        <dbReference type="ARBA" id="ARBA00022475"/>
    </source>
</evidence>
<keyword evidence="2" id="KW-1003">Cell membrane</keyword>
<evidence type="ECO:0000313" key="9">
    <source>
        <dbReference type="EnsemblMetazoa" id="CapteP199249"/>
    </source>
</evidence>
<feature type="transmembrane region" description="Helical" evidence="6">
    <location>
        <begin position="35"/>
        <end position="58"/>
    </location>
</feature>
<dbReference type="GO" id="GO:0004930">
    <property type="term" value="F:G protein-coupled receptor activity"/>
    <property type="evidence" value="ECO:0007669"/>
    <property type="project" value="InterPro"/>
</dbReference>
<dbReference type="InterPro" id="IPR000276">
    <property type="entry name" value="GPCR_Rhodpsn"/>
</dbReference>
<feature type="transmembrane region" description="Helical" evidence="6">
    <location>
        <begin position="70"/>
        <end position="95"/>
    </location>
</feature>
<dbReference type="STRING" id="283909.R7UCT6"/>
<dbReference type="EnsemblMetazoa" id="CapteT199249">
    <property type="protein sequence ID" value="CapteP199249"/>
    <property type="gene ID" value="CapteG199249"/>
</dbReference>
<dbReference type="OMA" id="IYLVHEC"/>
<dbReference type="CDD" id="cd00637">
    <property type="entry name" value="7tm_classA_rhodopsin-like"/>
    <property type="match status" value="1"/>
</dbReference>
<evidence type="ECO:0000256" key="4">
    <source>
        <dbReference type="ARBA" id="ARBA00022989"/>
    </source>
</evidence>
<keyword evidence="10" id="KW-1185">Reference proteome</keyword>
<dbReference type="PROSITE" id="PS50262">
    <property type="entry name" value="G_PROTEIN_RECEP_F1_2"/>
    <property type="match status" value="1"/>
</dbReference>
<name>R7UCT6_CAPTE</name>
<evidence type="ECO:0000256" key="3">
    <source>
        <dbReference type="ARBA" id="ARBA00022692"/>
    </source>
</evidence>
<reference evidence="9" key="3">
    <citation type="submission" date="2015-06" db="UniProtKB">
        <authorList>
            <consortium name="EnsemblMetazoa"/>
        </authorList>
    </citation>
    <scope>IDENTIFICATION</scope>
</reference>
<reference evidence="8 10" key="2">
    <citation type="journal article" date="2013" name="Nature">
        <title>Insights into bilaterian evolution from three spiralian genomes.</title>
        <authorList>
            <person name="Simakov O."/>
            <person name="Marletaz F."/>
            <person name="Cho S.J."/>
            <person name="Edsinger-Gonzales E."/>
            <person name="Havlak P."/>
            <person name="Hellsten U."/>
            <person name="Kuo D.H."/>
            <person name="Larsson T."/>
            <person name="Lv J."/>
            <person name="Arendt D."/>
            <person name="Savage R."/>
            <person name="Osoegawa K."/>
            <person name="de Jong P."/>
            <person name="Grimwood J."/>
            <person name="Chapman J.A."/>
            <person name="Shapiro H."/>
            <person name="Aerts A."/>
            <person name="Otillar R.P."/>
            <person name="Terry A.Y."/>
            <person name="Boore J.L."/>
            <person name="Grigoriev I.V."/>
            <person name="Lindberg D.R."/>
            <person name="Seaver E.C."/>
            <person name="Weisblat D.A."/>
            <person name="Putnam N.H."/>
            <person name="Rokhsar D.S."/>
        </authorList>
    </citation>
    <scope>NUCLEOTIDE SEQUENCE</scope>
    <source>
        <strain evidence="8 10">I ESC-2004</strain>
    </source>
</reference>
<gene>
    <name evidence="8" type="ORF">CAPTEDRAFT_199249</name>
</gene>
<feature type="transmembrane region" description="Helical" evidence="6">
    <location>
        <begin position="149"/>
        <end position="171"/>
    </location>
</feature>
<dbReference type="EMBL" id="AMQN01008333">
    <property type="status" value="NOT_ANNOTATED_CDS"/>
    <property type="molecule type" value="Genomic_DNA"/>
</dbReference>
<organism evidence="8">
    <name type="scientific">Capitella teleta</name>
    <name type="common">Polychaete worm</name>
    <dbReference type="NCBI Taxonomy" id="283909"/>
    <lineage>
        <taxon>Eukaryota</taxon>
        <taxon>Metazoa</taxon>
        <taxon>Spiralia</taxon>
        <taxon>Lophotrochozoa</taxon>
        <taxon>Annelida</taxon>
        <taxon>Polychaeta</taxon>
        <taxon>Sedentaria</taxon>
        <taxon>Scolecida</taxon>
        <taxon>Capitellidae</taxon>
        <taxon>Capitella</taxon>
    </lineage>
</organism>
<evidence type="ECO:0000313" key="8">
    <source>
        <dbReference type="EMBL" id="ELU03804.1"/>
    </source>
</evidence>
<dbReference type="GO" id="GO:0005886">
    <property type="term" value="C:plasma membrane"/>
    <property type="evidence" value="ECO:0007669"/>
    <property type="project" value="UniProtKB-SubCell"/>
</dbReference>
<reference evidence="10" key="1">
    <citation type="submission" date="2012-12" db="EMBL/GenBank/DDBJ databases">
        <authorList>
            <person name="Hellsten U."/>
            <person name="Grimwood J."/>
            <person name="Chapman J.A."/>
            <person name="Shapiro H."/>
            <person name="Aerts A."/>
            <person name="Otillar R.P."/>
            <person name="Terry A.Y."/>
            <person name="Boore J.L."/>
            <person name="Simakov O."/>
            <person name="Marletaz F."/>
            <person name="Cho S.-J."/>
            <person name="Edsinger-Gonzales E."/>
            <person name="Havlak P."/>
            <person name="Kuo D.-H."/>
            <person name="Larsson T."/>
            <person name="Lv J."/>
            <person name="Arendt D."/>
            <person name="Savage R."/>
            <person name="Osoegawa K."/>
            <person name="de Jong P."/>
            <person name="Lindberg D.R."/>
            <person name="Seaver E.C."/>
            <person name="Weisblat D.A."/>
            <person name="Putnam N.H."/>
            <person name="Grigoriev I.V."/>
            <person name="Rokhsar D.S."/>
        </authorList>
    </citation>
    <scope>NUCLEOTIDE SEQUENCE</scope>
    <source>
        <strain evidence="10">I ESC-2004</strain>
    </source>
</reference>
<comment type="subcellular location">
    <subcellularLocation>
        <location evidence="1">Cell membrane</location>
        <topology evidence="1">Multi-pass membrane protein</topology>
    </subcellularLocation>
</comment>
<sequence>MANFVDSNDNSTIYMVTEDTDEDAEHSYSETFKAVSISILLLLTVFIIGVNSLVILAFAGNHIPRTKSNFYMLLLAIADVCVGFVLPINVISIAVDSLANNTTFCMFETAVTIGVLSSSTCCILALTIDRLEALRKALEYSSDMSLRMYFERSAFVLFFPCVLCLILPFAWHNDLQDTPVKACYTLYILKRKFCSYVFLPMIFIIFTAVALTYIPILKIALRHSRSIHSMDAEVNADTANRNRHMKHQLRILKTATMVLLPFFGGWMPWIFTAASVIYNPDEYANPGMPFNISQFISYPGVLNSGINPFIYAARLPEYRQAFKKLLGCKPPQPTGPTNCPNN</sequence>
<dbReference type="PANTHER" id="PTHR22750">
    <property type="entry name" value="G-PROTEIN COUPLED RECEPTOR"/>
    <property type="match status" value="1"/>
</dbReference>
<protein>
    <recommendedName>
        <fullName evidence="7">G-protein coupled receptors family 1 profile domain-containing protein</fullName>
    </recommendedName>
</protein>
<feature type="transmembrane region" description="Helical" evidence="6">
    <location>
        <begin position="196"/>
        <end position="221"/>
    </location>
</feature>
<feature type="transmembrane region" description="Helical" evidence="6">
    <location>
        <begin position="107"/>
        <end position="128"/>
    </location>
</feature>
<dbReference type="AlphaFoldDB" id="R7UCT6"/>
<proteinExistence type="predicted"/>
<feature type="transmembrane region" description="Helical" evidence="6">
    <location>
        <begin position="251"/>
        <end position="271"/>
    </location>
</feature>
<dbReference type="SUPFAM" id="SSF81321">
    <property type="entry name" value="Family A G protein-coupled receptor-like"/>
    <property type="match status" value="1"/>
</dbReference>
<accession>R7UCT6</accession>
<dbReference type="HOGENOM" id="CLU_055888_0_0_1"/>
<evidence type="ECO:0000313" key="10">
    <source>
        <dbReference type="Proteomes" id="UP000014760"/>
    </source>
</evidence>
<evidence type="ECO:0000259" key="7">
    <source>
        <dbReference type="PROSITE" id="PS50262"/>
    </source>
</evidence>
<dbReference type="InterPro" id="IPR017452">
    <property type="entry name" value="GPCR_Rhodpsn_7TM"/>
</dbReference>
<dbReference type="Proteomes" id="UP000014760">
    <property type="component" value="Unassembled WGS sequence"/>
</dbReference>
<dbReference type="SMART" id="SM01381">
    <property type="entry name" value="7TM_GPCR_Srsx"/>
    <property type="match status" value="1"/>
</dbReference>
<dbReference type="Pfam" id="PF00001">
    <property type="entry name" value="7tm_1"/>
    <property type="match status" value="1"/>
</dbReference>
<keyword evidence="3 6" id="KW-0812">Transmembrane</keyword>
<evidence type="ECO:0000256" key="5">
    <source>
        <dbReference type="ARBA" id="ARBA00023136"/>
    </source>
</evidence>
<keyword evidence="4 6" id="KW-1133">Transmembrane helix</keyword>
<feature type="domain" description="G-protein coupled receptors family 1 profile" evidence="7">
    <location>
        <begin position="50"/>
        <end position="311"/>
    </location>
</feature>
<dbReference type="Gene3D" id="1.20.1070.10">
    <property type="entry name" value="Rhodopsin 7-helix transmembrane proteins"/>
    <property type="match status" value="1"/>
</dbReference>
<evidence type="ECO:0000256" key="6">
    <source>
        <dbReference type="SAM" id="Phobius"/>
    </source>
</evidence>
<dbReference type="OrthoDB" id="10036964at2759"/>
<dbReference type="EMBL" id="KB302862">
    <property type="protein sequence ID" value="ELU03804.1"/>
    <property type="molecule type" value="Genomic_DNA"/>
</dbReference>
<keyword evidence="5 6" id="KW-0472">Membrane</keyword>